<accession>A0A0A8YJR9</accession>
<reference evidence="1" key="1">
    <citation type="submission" date="2014-09" db="EMBL/GenBank/DDBJ databases">
        <authorList>
            <person name="Magalhaes I.L.F."/>
            <person name="Oliveira U."/>
            <person name="Santos F.R."/>
            <person name="Vidigal T.H.D.A."/>
            <person name="Brescovit A.D."/>
            <person name="Santos A.J."/>
        </authorList>
    </citation>
    <scope>NUCLEOTIDE SEQUENCE</scope>
    <source>
        <tissue evidence="1">Shoot tissue taken approximately 20 cm above the soil surface</tissue>
    </source>
</reference>
<proteinExistence type="predicted"/>
<evidence type="ECO:0000313" key="1">
    <source>
        <dbReference type="EMBL" id="JAD26844.1"/>
    </source>
</evidence>
<sequence>MPKDYYCIKLSCRNS</sequence>
<reference evidence="1" key="2">
    <citation type="journal article" date="2015" name="Data Brief">
        <title>Shoot transcriptome of the giant reed, Arundo donax.</title>
        <authorList>
            <person name="Barrero R.A."/>
            <person name="Guerrero F.D."/>
            <person name="Moolhuijzen P."/>
            <person name="Goolsby J.A."/>
            <person name="Tidwell J."/>
            <person name="Bellgard S.E."/>
            <person name="Bellgard M.I."/>
        </authorList>
    </citation>
    <scope>NUCLEOTIDE SEQUENCE</scope>
    <source>
        <tissue evidence="1">Shoot tissue taken approximately 20 cm above the soil surface</tissue>
    </source>
</reference>
<organism evidence="1">
    <name type="scientific">Arundo donax</name>
    <name type="common">Giant reed</name>
    <name type="synonym">Donax arundinaceus</name>
    <dbReference type="NCBI Taxonomy" id="35708"/>
    <lineage>
        <taxon>Eukaryota</taxon>
        <taxon>Viridiplantae</taxon>
        <taxon>Streptophyta</taxon>
        <taxon>Embryophyta</taxon>
        <taxon>Tracheophyta</taxon>
        <taxon>Spermatophyta</taxon>
        <taxon>Magnoliopsida</taxon>
        <taxon>Liliopsida</taxon>
        <taxon>Poales</taxon>
        <taxon>Poaceae</taxon>
        <taxon>PACMAD clade</taxon>
        <taxon>Arundinoideae</taxon>
        <taxon>Arundineae</taxon>
        <taxon>Arundo</taxon>
    </lineage>
</organism>
<protein>
    <submittedName>
        <fullName evidence="1">Uncharacterized protein</fullName>
    </submittedName>
</protein>
<name>A0A0A8YJR9_ARUDO</name>
<dbReference type="EMBL" id="GBRH01271051">
    <property type="protein sequence ID" value="JAD26844.1"/>
    <property type="molecule type" value="Transcribed_RNA"/>
</dbReference>